<gene>
    <name evidence="3" type="ORF">EFK50_02270</name>
</gene>
<dbReference type="InterPro" id="IPR005693">
    <property type="entry name" value="Mce"/>
</dbReference>
<keyword evidence="4" id="KW-1185">Reference proteome</keyword>
<feature type="domain" description="Mammalian cell entry C-terminal" evidence="2">
    <location>
        <begin position="133"/>
        <end position="333"/>
    </location>
</feature>
<dbReference type="Pfam" id="PF11887">
    <property type="entry name" value="Mce4_CUP1"/>
    <property type="match status" value="1"/>
</dbReference>
<dbReference type="NCBIfam" id="TIGR00996">
    <property type="entry name" value="Mtu_fam_mce"/>
    <property type="match status" value="1"/>
</dbReference>
<protein>
    <submittedName>
        <fullName evidence="3">MCE family protein</fullName>
    </submittedName>
</protein>
<comment type="caution">
    <text evidence="3">The sequence shown here is derived from an EMBL/GenBank/DDBJ whole genome shotgun (WGS) entry which is preliminary data.</text>
</comment>
<dbReference type="Pfam" id="PF02470">
    <property type="entry name" value="MlaD"/>
    <property type="match status" value="1"/>
</dbReference>
<accession>A0A3N0CN00</accession>
<dbReference type="GO" id="GO:0005576">
    <property type="term" value="C:extracellular region"/>
    <property type="evidence" value="ECO:0007669"/>
    <property type="project" value="TreeGrafter"/>
</dbReference>
<organism evidence="3 4">
    <name type="scientific">Nocardioides marmoriginsengisoli</name>
    <dbReference type="NCBI Taxonomy" id="661483"/>
    <lineage>
        <taxon>Bacteria</taxon>
        <taxon>Bacillati</taxon>
        <taxon>Actinomycetota</taxon>
        <taxon>Actinomycetes</taxon>
        <taxon>Propionibacteriales</taxon>
        <taxon>Nocardioidaceae</taxon>
        <taxon>Nocardioides</taxon>
    </lineage>
</organism>
<dbReference type="PANTHER" id="PTHR33371">
    <property type="entry name" value="INTERMEMBRANE PHOSPHOLIPID TRANSPORT SYSTEM BINDING PROTEIN MLAD-RELATED"/>
    <property type="match status" value="1"/>
</dbReference>
<feature type="domain" description="Mce/MlaD" evidence="1">
    <location>
        <begin position="51"/>
        <end position="127"/>
    </location>
</feature>
<dbReference type="Proteomes" id="UP000267128">
    <property type="component" value="Unassembled WGS sequence"/>
</dbReference>
<dbReference type="GO" id="GO:0051701">
    <property type="term" value="P:biological process involved in interaction with host"/>
    <property type="evidence" value="ECO:0007669"/>
    <property type="project" value="TreeGrafter"/>
</dbReference>
<dbReference type="EMBL" id="RJSE01000003">
    <property type="protein sequence ID" value="RNL64837.1"/>
    <property type="molecule type" value="Genomic_DNA"/>
</dbReference>
<sequence>MGQLAARSPDARQGSGAPMTRTLVKSVVFTLVTVLATLVLAATIRNGSGGGTEFRALFTDATSLNEGDDVRIFGVKVGTVTKVKVRDNRLAEVTFTVSDAVTLRSGSAAELRFRNLVGQRVLALDPGDADEPALPAGYTFPVERTTPALDLTLLFNGFQPLFRMLSPKDVNNLSAQVIAVFQGEDATVEGLLSSTASLTSTLAGRDRVIGELISNLSAVLKTVNDRSGELDDTVVTMQRLVSGLAEDRAVIGQSLEGLGSMTAAVAGLVEDGRAPLKETISGLGRLSTNLANAQPILDRFFKTLPVKLDRIGRIASYGSWVNFYVCSIHGRIPMPEGYFGGLGVNPVAGRCR</sequence>
<dbReference type="AlphaFoldDB" id="A0A3N0CN00"/>
<dbReference type="InterPro" id="IPR024516">
    <property type="entry name" value="Mce_C"/>
</dbReference>
<evidence type="ECO:0000259" key="2">
    <source>
        <dbReference type="Pfam" id="PF11887"/>
    </source>
</evidence>
<evidence type="ECO:0000313" key="4">
    <source>
        <dbReference type="Proteomes" id="UP000267128"/>
    </source>
</evidence>
<dbReference type="InterPro" id="IPR003399">
    <property type="entry name" value="Mce/MlaD"/>
</dbReference>
<dbReference type="OrthoDB" id="338143at2"/>
<dbReference type="InterPro" id="IPR052336">
    <property type="entry name" value="MlaD_Phospholipid_Transporter"/>
</dbReference>
<reference evidence="3 4" key="1">
    <citation type="submission" date="2018-11" db="EMBL/GenBank/DDBJ databases">
        <authorList>
            <person name="Li F."/>
        </authorList>
    </citation>
    <scope>NUCLEOTIDE SEQUENCE [LARGE SCALE GENOMIC DNA]</scope>
    <source>
        <strain evidence="3 4">Gsoil 097</strain>
    </source>
</reference>
<evidence type="ECO:0000259" key="1">
    <source>
        <dbReference type="Pfam" id="PF02470"/>
    </source>
</evidence>
<evidence type="ECO:0000313" key="3">
    <source>
        <dbReference type="EMBL" id="RNL64837.1"/>
    </source>
</evidence>
<name>A0A3N0CN00_9ACTN</name>
<dbReference type="PANTHER" id="PTHR33371:SF17">
    <property type="entry name" value="MCE-FAMILY PROTEIN MCE1B"/>
    <property type="match status" value="1"/>
</dbReference>
<proteinExistence type="predicted"/>